<gene>
    <name evidence="2" type="ORF">S06H3_44204</name>
</gene>
<feature type="transmembrane region" description="Helical" evidence="1">
    <location>
        <begin position="36"/>
        <end position="59"/>
    </location>
</feature>
<proteinExistence type="predicted"/>
<organism evidence="2">
    <name type="scientific">marine sediment metagenome</name>
    <dbReference type="NCBI Taxonomy" id="412755"/>
    <lineage>
        <taxon>unclassified sequences</taxon>
        <taxon>metagenomes</taxon>
        <taxon>ecological metagenomes</taxon>
    </lineage>
</organism>
<keyword evidence="1" id="KW-0472">Membrane</keyword>
<comment type="caution">
    <text evidence="2">The sequence shown here is derived from an EMBL/GenBank/DDBJ whole genome shotgun (WGS) entry which is preliminary data.</text>
</comment>
<accession>X1Q387</accession>
<reference evidence="2" key="1">
    <citation type="journal article" date="2014" name="Front. Microbiol.">
        <title>High frequency of phylogenetically diverse reductive dehalogenase-homologous genes in deep subseafloor sedimentary metagenomes.</title>
        <authorList>
            <person name="Kawai M."/>
            <person name="Futagami T."/>
            <person name="Toyoda A."/>
            <person name="Takaki Y."/>
            <person name="Nishi S."/>
            <person name="Hori S."/>
            <person name="Arai W."/>
            <person name="Tsubouchi T."/>
            <person name="Morono Y."/>
            <person name="Uchiyama I."/>
            <person name="Ito T."/>
            <person name="Fujiyama A."/>
            <person name="Inagaki F."/>
            <person name="Takami H."/>
        </authorList>
    </citation>
    <scope>NUCLEOTIDE SEQUENCE</scope>
    <source>
        <strain evidence="2">Expedition CK06-06</strain>
    </source>
</reference>
<feature type="non-terminal residue" evidence="2">
    <location>
        <position position="1"/>
    </location>
</feature>
<dbReference type="EMBL" id="BARV01027477">
    <property type="protein sequence ID" value="GAI37709.1"/>
    <property type="molecule type" value="Genomic_DNA"/>
</dbReference>
<dbReference type="AlphaFoldDB" id="X1Q387"/>
<evidence type="ECO:0000256" key="1">
    <source>
        <dbReference type="SAM" id="Phobius"/>
    </source>
</evidence>
<sequence length="79" mass="9375">DDYNKINKVYSTNLFVIIAIATVVFVYNKLNLHNDYVTLVLYALVIGYSVCYFFNTLYLKKILFEKKKISKRKRIKISK</sequence>
<keyword evidence="1" id="KW-1133">Transmembrane helix</keyword>
<protein>
    <submittedName>
        <fullName evidence="2">Uncharacterized protein</fullName>
    </submittedName>
</protein>
<name>X1Q387_9ZZZZ</name>
<feature type="transmembrane region" description="Helical" evidence="1">
    <location>
        <begin position="12"/>
        <end position="30"/>
    </location>
</feature>
<evidence type="ECO:0000313" key="2">
    <source>
        <dbReference type="EMBL" id="GAI37709.1"/>
    </source>
</evidence>
<keyword evidence="1" id="KW-0812">Transmembrane</keyword>